<evidence type="ECO:0000313" key="4">
    <source>
        <dbReference type="Proteomes" id="UP000655225"/>
    </source>
</evidence>
<dbReference type="OrthoDB" id="1927957at2759"/>
<accession>A0A834YRW6</accession>
<feature type="coiled-coil region" evidence="1">
    <location>
        <begin position="339"/>
        <end position="384"/>
    </location>
</feature>
<feature type="coiled-coil region" evidence="1">
    <location>
        <begin position="243"/>
        <end position="277"/>
    </location>
</feature>
<feature type="compositionally biased region" description="Polar residues" evidence="2">
    <location>
        <begin position="638"/>
        <end position="650"/>
    </location>
</feature>
<feature type="compositionally biased region" description="Polar residues" evidence="2">
    <location>
        <begin position="570"/>
        <end position="594"/>
    </location>
</feature>
<gene>
    <name evidence="3" type="ORF">HHK36_023859</name>
</gene>
<comment type="caution">
    <text evidence="3">The sequence shown here is derived from an EMBL/GenBank/DDBJ whole genome shotgun (WGS) entry which is preliminary data.</text>
</comment>
<feature type="compositionally biased region" description="Basic and acidic residues" evidence="2">
    <location>
        <begin position="78"/>
        <end position="97"/>
    </location>
</feature>
<reference evidence="3 4" key="1">
    <citation type="submission" date="2020-04" db="EMBL/GenBank/DDBJ databases">
        <title>Plant Genome Project.</title>
        <authorList>
            <person name="Zhang R.-G."/>
        </authorList>
    </citation>
    <scope>NUCLEOTIDE SEQUENCE [LARGE SCALE GENOMIC DNA]</scope>
    <source>
        <strain evidence="3">YNK0</strain>
        <tissue evidence="3">Leaf</tissue>
    </source>
</reference>
<feature type="region of interest" description="Disordered" evidence="2">
    <location>
        <begin position="540"/>
        <end position="595"/>
    </location>
</feature>
<dbReference type="Proteomes" id="UP000655225">
    <property type="component" value="Unassembled WGS sequence"/>
</dbReference>
<feature type="region of interest" description="Disordered" evidence="2">
    <location>
        <begin position="1"/>
        <end position="106"/>
    </location>
</feature>
<evidence type="ECO:0000256" key="1">
    <source>
        <dbReference type="SAM" id="Coils"/>
    </source>
</evidence>
<feature type="compositionally biased region" description="Polar residues" evidence="2">
    <location>
        <begin position="17"/>
        <end position="26"/>
    </location>
</feature>
<dbReference type="PANTHER" id="PTHR31071">
    <property type="entry name" value="GB|AAF24581.1"/>
    <property type="match status" value="1"/>
</dbReference>
<name>A0A834YRW6_TETSI</name>
<sequence length="718" mass="80705">MKISGRSQVPEKIPVILSSTSLNSPPDSDLNERSSGQKFCRRKVRNPGFSGTGTVIRLKKDGAPAGKRSGPATPLLRWRLDDGDLSFSDDKAPEPGRKGRRKMKNGGEISVSARKLAAGLWQLQSPEVPSGGGEESRVLQKRSYDRLGLEPGVGHLGVPFLCHPSGREYGAETKDLLHSPLSVSGPKDGIIYKLEPSSPFLNAAMEGATKWHPRNSKTSDEVYRFYGHMKLLEDQQVTTVSVVSSLQAELLQAQTRIHELETERRSSKKKLEHFLRKVDEERVSWRSREHEKIRAVIDDIKDNLHRERKNRRRMEIVNAKLVNELAEAKLSAKRFMQDNEKERKARELMEEVCDELAKEIEEDKAEFEAMKRESMKICEEVEEERKMLQMAEVWREERVQMKLVDAKLTLEEKYSQMNGLIADLDTFLRSRSAALDVMKIREGGLLREAVSSMNIQDIKEFSYEPPNSEDIFSVFEDVQTGEANTREIEPCLGYSPASHASKIHTVSPDVNEFYKNTLQRHSNGFINQSSDIEEDMSGWETVSHAEDQGSSYSPEGSVPSLNRIHRDSNVSESGTEWEENTGQVSPNTETSEVCSVSAKRSKKKASSISRLWRSCPNNVENYKIISVDGMNGRLLNGRISNGGTTSTDQGSGEGGLSPQGLVGQWSSPDAENQHVIQGMKGCIEWPRGTQKNSLKSKLLEARMESQKIQLRHVLKQKI</sequence>
<protein>
    <submittedName>
        <fullName evidence="3">Uncharacterized protein</fullName>
    </submittedName>
</protein>
<evidence type="ECO:0000313" key="3">
    <source>
        <dbReference type="EMBL" id="KAF8391553.1"/>
    </source>
</evidence>
<feature type="region of interest" description="Disordered" evidence="2">
    <location>
        <begin position="638"/>
        <end position="660"/>
    </location>
</feature>
<keyword evidence="4" id="KW-1185">Reference proteome</keyword>
<dbReference type="OMA" id="ISNTHHR"/>
<evidence type="ECO:0000256" key="2">
    <source>
        <dbReference type="SAM" id="MobiDB-lite"/>
    </source>
</evidence>
<dbReference type="AlphaFoldDB" id="A0A834YRW6"/>
<dbReference type="PANTHER" id="PTHR31071:SF2">
    <property type="entry name" value="ACTIN CYTOSKELETON-REGULATORY COMPLEX PAN-LIKE PROTEIN"/>
    <property type="match status" value="1"/>
</dbReference>
<dbReference type="EMBL" id="JABCRI010000017">
    <property type="protein sequence ID" value="KAF8391553.1"/>
    <property type="molecule type" value="Genomic_DNA"/>
</dbReference>
<proteinExistence type="predicted"/>
<dbReference type="InterPro" id="IPR043424">
    <property type="entry name" value="BLT-like"/>
</dbReference>
<keyword evidence="1" id="KW-0175">Coiled coil</keyword>
<organism evidence="3 4">
    <name type="scientific">Tetracentron sinense</name>
    <name type="common">Spur-leaf</name>
    <dbReference type="NCBI Taxonomy" id="13715"/>
    <lineage>
        <taxon>Eukaryota</taxon>
        <taxon>Viridiplantae</taxon>
        <taxon>Streptophyta</taxon>
        <taxon>Embryophyta</taxon>
        <taxon>Tracheophyta</taxon>
        <taxon>Spermatophyta</taxon>
        <taxon>Magnoliopsida</taxon>
        <taxon>Trochodendrales</taxon>
        <taxon>Trochodendraceae</taxon>
        <taxon>Tetracentron</taxon>
    </lineage>
</organism>